<dbReference type="Pfam" id="PF00440">
    <property type="entry name" value="TetR_N"/>
    <property type="match status" value="1"/>
</dbReference>
<dbReference type="InterPro" id="IPR050109">
    <property type="entry name" value="HTH-type_TetR-like_transc_reg"/>
</dbReference>
<dbReference type="Proteomes" id="UP000733379">
    <property type="component" value="Unassembled WGS sequence"/>
</dbReference>
<dbReference type="PANTHER" id="PTHR30055:SF223">
    <property type="entry name" value="HTH-TYPE TRANSCRIPTIONAL REGULATOR UIDR"/>
    <property type="match status" value="1"/>
</dbReference>
<evidence type="ECO:0000259" key="3">
    <source>
        <dbReference type="PROSITE" id="PS50977"/>
    </source>
</evidence>
<reference evidence="4 5" key="1">
    <citation type="submission" date="2021-06" db="EMBL/GenBank/DDBJ databases">
        <title>Actinomycetes sequencing.</title>
        <authorList>
            <person name="Shan Q."/>
        </authorList>
    </citation>
    <scope>NUCLEOTIDE SEQUENCE [LARGE SCALE GENOMIC DNA]</scope>
    <source>
        <strain evidence="4 5">NEAU-G5</strain>
    </source>
</reference>
<gene>
    <name evidence="4" type="ORF">KO481_25875</name>
</gene>
<sequence>MTTRQDGADRTRTELLDAGLRLAQQLGLAQISVNRIVAEAGVAKGSFFHHFGDRAGYLRALHRAFHDRILAPLENFDELPPGQDRLWHSAVGYLDAFLEQPGVRAVLLEARAEPAVLEEIRARNESLARLGEPDFAAMGWPYPLDGARLWVRLVAEAALIEFDSGACQPDTRAALHHYLR</sequence>
<dbReference type="EMBL" id="JAHKNI010000009">
    <property type="protein sequence ID" value="MBU3064947.1"/>
    <property type="molecule type" value="Genomic_DNA"/>
</dbReference>
<evidence type="ECO:0000256" key="1">
    <source>
        <dbReference type="ARBA" id="ARBA00023125"/>
    </source>
</evidence>
<dbReference type="RefSeq" id="WP_215920619.1">
    <property type="nucleotide sequence ID" value="NZ_JAHKNI010000009.1"/>
</dbReference>
<feature type="DNA-binding region" description="H-T-H motif" evidence="2">
    <location>
        <begin position="32"/>
        <end position="51"/>
    </location>
</feature>
<evidence type="ECO:0000256" key="2">
    <source>
        <dbReference type="PROSITE-ProRule" id="PRU00335"/>
    </source>
</evidence>
<dbReference type="PANTHER" id="PTHR30055">
    <property type="entry name" value="HTH-TYPE TRANSCRIPTIONAL REGULATOR RUTR"/>
    <property type="match status" value="1"/>
</dbReference>
<dbReference type="InterPro" id="IPR001647">
    <property type="entry name" value="HTH_TetR"/>
</dbReference>
<keyword evidence="1 2" id="KW-0238">DNA-binding</keyword>
<name>A0ABS6B3R6_9NOCA</name>
<proteinExistence type="predicted"/>
<evidence type="ECO:0000313" key="5">
    <source>
        <dbReference type="Proteomes" id="UP000733379"/>
    </source>
</evidence>
<keyword evidence="5" id="KW-1185">Reference proteome</keyword>
<dbReference type="SUPFAM" id="SSF46689">
    <property type="entry name" value="Homeodomain-like"/>
    <property type="match status" value="1"/>
</dbReference>
<feature type="domain" description="HTH tetR-type" evidence="3">
    <location>
        <begin position="9"/>
        <end position="69"/>
    </location>
</feature>
<dbReference type="PRINTS" id="PR00455">
    <property type="entry name" value="HTHTETR"/>
</dbReference>
<accession>A0ABS6B3R6</accession>
<evidence type="ECO:0000313" key="4">
    <source>
        <dbReference type="EMBL" id="MBU3064947.1"/>
    </source>
</evidence>
<dbReference type="Gene3D" id="1.10.357.10">
    <property type="entry name" value="Tetracycline Repressor, domain 2"/>
    <property type="match status" value="1"/>
</dbReference>
<dbReference type="InterPro" id="IPR009057">
    <property type="entry name" value="Homeodomain-like_sf"/>
</dbReference>
<organism evidence="4 5">
    <name type="scientific">Nocardia albiluteola</name>
    <dbReference type="NCBI Taxonomy" id="2842303"/>
    <lineage>
        <taxon>Bacteria</taxon>
        <taxon>Bacillati</taxon>
        <taxon>Actinomycetota</taxon>
        <taxon>Actinomycetes</taxon>
        <taxon>Mycobacteriales</taxon>
        <taxon>Nocardiaceae</taxon>
        <taxon>Nocardia</taxon>
    </lineage>
</organism>
<protein>
    <submittedName>
        <fullName evidence="4">TetR/AcrR family transcriptional regulator</fullName>
    </submittedName>
</protein>
<comment type="caution">
    <text evidence="4">The sequence shown here is derived from an EMBL/GenBank/DDBJ whole genome shotgun (WGS) entry which is preliminary data.</text>
</comment>
<dbReference type="PROSITE" id="PS50977">
    <property type="entry name" value="HTH_TETR_2"/>
    <property type="match status" value="1"/>
</dbReference>